<evidence type="ECO:0000256" key="3">
    <source>
        <dbReference type="ARBA" id="ARBA00023163"/>
    </source>
</evidence>
<comment type="subcellular location">
    <subcellularLocation>
        <location evidence="1">Nucleus</location>
    </subcellularLocation>
</comment>
<dbReference type="Pfam" id="PF00010">
    <property type="entry name" value="HLH"/>
    <property type="match status" value="1"/>
</dbReference>
<organism evidence="7">
    <name type="scientific">Opuntia streptacantha</name>
    <name type="common">Prickly pear cactus</name>
    <name type="synonym">Opuntia cardona</name>
    <dbReference type="NCBI Taxonomy" id="393608"/>
    <lineage>
        <taxon>Eukaryota</taxon>
        <taxon>Viridiplantae</taxon>
        <taxon>Streptophyta</taxon>
        <taxon>Embryophyta</taxon>
        <taxon>Tracheophyta</taxon>
        <taxon>Spermatophyta</taxon>
        <taxon>Magnoliopsida</taxon>
        <taxon>eudicotyledons</taxon>
        <taxon>Gunneridae</taxon>
        <taxon>Pentapetalae</taxon>
        <taxon>Caryophyllales</taxon>
        <taxon>Cactineae</taxon>
        <taxon>Cactaceae</taxon>
        <taxon>Opuntioideae</taxon>
        <taxon>Opuntia</taxon>
    </lineage>
</organism>
<evidence type="ECO:0000256" key="5">
    <source>
        <dbReference type="SAM" id="Coils"/>
    </source>
</evidence>
<protein>
    <recommendedName>
        <fullName evidence="6">BHLH domain-containing protein</fullName>
    </recommendedName>
</protein>
<keyword evidence="2" id="KW-0805">Transcription regulation</keyword>
<dbReference type="InterPro" id="IPR011598">
    <property type="entry name" value="bHLH_dom"/>
</dbReference>
<dbReference type="GO" id="GO:0000981">
    <property type="term" value="F:DNA-binding transcription factor activity, RNA polymerase II-specific"/>
    <property type="evidence" value="ECO:0007669"/>
    <property type="project" value="TreeGrafter"/>
</dbReference>
<reference evidence="7" key="2">
    <citation type="submission" date="2020-07" db="EMBL/GenBank/DDBJ databases">
        <authorList>
            <person name="Vera ALvarez R."/>
            <person name="Arias-Moreno D.M."/>
            <person name="Jimenez-Jacinto V."/>
            <person name="Jimenez-Bremont J.F."/>
            <person name="Swaminathan K."/>
            <person name="Moose S.P."/>
            <person name="Guerrero-Gonzalez M.L."/>
            <person name="Marino-Ramirez L."/>
            <person name="Landsman D."/>
            <person name="Rodriguez-Kessler M."/>
            <person name="Delgado-Sanchez P."/>
        </authorList>
    </citation>
    <scope>NUCLEOTIDE SEQUENCE</scope>
    <source>
        <tissue evidence="7">Cladode</tissue>
    </source>
</reference>
<dbReference type="GO" id="GO:0000977">
    <property type="term" value="F:RNA polymerase II transcription regulatory region sequence-specific DNA binding"/>
    <property type="evidence" value="ECO:0007669"/>
    <property type="project" value="TreeGrafter"/>
</dbReference>
<evidence type="ECO:0000256" key="2">
    <source>
        <dbReference type="ARBA" id="ARBA00023015"/>
    </source>
</evidence>
<dbReference type="PANTHER" id="PTHR13935">
    <property type="entry name" value="ACHAETE-SCUTE TRANSCRIPTION FACTOR-RELATED"/>
    <property type="match status" value="1"/>
</dbReference>
<feature type="domain" description="BHLH" evidence="6">
    <location>
        <begin position="29"/>
        <end position="78"/>
    </location>
</feature>
<dbReference type="GO" id="GO:0046983">
    <property type="term" value="F:protein dimerization activity"/>
    <property type="evidence" value="ECO:0007669"/>
    <property type="project" value="InterPro"/>
</dbReference>
<evidence type="ECO:0000313" key="7">
    <source>
        <dbReference type="EMBL" id="MBA4645496.1"/>
    </source>
</evidence>
<evidence type="ECO:0000256" key="4">
    <source>
        <dbReference type="ARBA" id="ARBA00023242"/>
    </source>
</evidence>
<dbReference type="InterPro" id="IPR036638">
    <property type="entry name" value="HLH_DNA-bd_sf"/>
</dbReference>
<dbReference type="Gene3D" id="4.10.280.10">
    <property type="entry name" value="Helix-loop-helix DNA-binding domain"/>
    <property type="match status" value="1"/>
</dbReference>
<accession>A0A7C8ZKY9</accession>
<dbReference type="SUPFAM" id="SSF47459">
    <property type="entry name" value="HLH, helix-loop-helix DNA-binding domain"/>
    <property type="match status" value="1"/>
</dbReference>
<dbReference type="InterPro" id="IPR015660">
    <property type="entry name" value="MASH1/Ascl1a-like"/>
</dbReference>
<evidence type="ECO:0000256" key="1">
    <source>
        <dbReference type="ARBA" id="ARBA00004123"/>
    </source>
</evidence>
<dbReference type="EMBL" id="GISG01142483">
    <property type="protein sequence ID" value="MBA4645496.1"/>
    <property type="molecule type" value="Transcribed_RNA"/>
</dbReference>
<proteinExistence type="predicted"/>
<sequence length="194" mass="21946">MQYISFWGAQEMSTKFNSSKSSSSNADRKTIEKNRRNDLKQLYSQLYSLVHNRASSSGETKRLPDQIEEATNYIKNLQEEVGKLKEKKDKLLGTDRSNTSEANCRKRLLLNSPVQIEVNENGGALEVTLVTSLECQFVFTEVIRILHEENAEVFDASYSVVQGPAFHTIHAQFGEAAANNAVERIAKRLKKFTL</sequence>
<dbReference type="GO" id="GO:0090575">
    <property type="term" value="C:RNA polymerase II transcription regulator complex"/>
    <property type="evidence" value="ECO:0007669"/>
    <property type="project" value="TreeGrafter"/>
</dbReference>
<name>A0A7C8ZKY9_OPUST</name>
<keyword evidence="4" id="KW-0539">Nucleus</keyword>
<keyword evidence="3" id="KW-0804">Transcription</keyword>
<feature type="coiled-coil region" evidence="5">
    <location>
        <begin position="67"/>
        <end position="94"/>
    </location>
</feature>
<reference evidence="7" key="1">
    <citation type="journal article" date="2013" name="J. Plant Res.">
        <title>Effect of fungi and light on seed germination of three Opuntia species from semiarid lands of central Mexico.</title>
        <authorList>
            <person name="Delgado-Sanchez P."/>
            <person name="Jimenez-Bremont J.F."/>
            <person name="Guerrero-Gonzalez Mde L."/>
            <person name="Flores J."/>
        </authorList>
    </citation>
    <scope>NUCLEOTIDE SEQUENCE</scope>
    <source>
        <tissue evidence="7">Cladode</tissue>
    </source>
</reference>
<keyword evidence="5" id="KW-0175">Coiled coil</keyword>
<evidence type="ECO:0000259" key="6">
    <source>
        <dbReference type="Pfam" id="PF00010"/>
    </source>
</evidence>
<dbReference type="AlphaFoldDB" id="A0A7C8ZKY9"/>
<dbReference type="PANTHER" id="PTHR13935:SF90">
    <property type="entry name" value="TRANSCRIPTION FACTOR BHLH162"/>
    <property type="match status" value="1"/>
</dbReference>